<organism evidence="2 3">
    <name type="scientific">Puccinia graminis f. sp. tritici</name>
    <dbReference type="NCBI Taxonomy" id="56615"/>
    <lineage>
        <taxon>Eukaryota</taxon>
        <taxon>Fungi</taxon>
        <taxon>Dikarya</taxon>
        <taxon>Basidiomycota</taxon>
        <taxon>Pucciniomycotina</taxon>
        <taxon>Pucciniomycetes</taxon>
        <taxon>Pucciniales</taxon>
        <taxon>Pucciniaceae</taxon>
        <taxon>Puccinia</taxon>
    </lineage>
</organism>
<feature type="compositionally biased region" description="Basic and acidic residues" evidence="1">
    <location>
        <begin position="17"/>
        <end position="26"/>
    </location>
</feature>
<dbReference type="AlphaFoldDB" id="A0A5B0PPF6"/>
<name>A0A5B0PPF6_PUCGR</name>
<reference evidence="2 3" key="1">
    <citation type="submission" date="2019-05" db="EMBL/GenBank/DDBJ databases">
        <title>Emergence of the Ug99 lineage of the wheat stem rust pathogen through somatic hybridization.</title>
        <authorList>
            <person name="Li F."/>
            <person name="Upadhyaya N.M."/>
            <person name="Sperschneider J."/>
            <person name="Matny O."/>
            <person name="Nguyen-Phuc H."/>
            <person name="Mago R."/>
            <person name="Raley C."/>
            <person name="Miller M.E."/>
            <person name="Silverstein K.A.T."/>
            <person name="Henningsen E."/>
            <person name="Hirsch C.D."/>
            <person name="Visser B."/>
            <person name="Pretorius Z.A."/>
            <person name="Steffenson B.J."/>
            <person name="Schwessinger B."/>
            <person name="Dodds P.N."/>
            <person name="Figueroa M."/>
        </authorList>
    </citation>
    <scope>NUCLEOTIDE SEQUENCE [LARGE SCALE GENOMIC DNA]</scope>
    <source>
        <strain evidence="2 3">Ug99</strain>
    </source>
</reference>
<evidence type="ECO:0000313" key="2">
    <source>
        <dbReference type="EMBL" id="KAA1102398.1"/>
    </source>
</evidence>
<evidence type="ECO:0000256" key="1">
    <source>
        <dbReference type="SAM" id="MobiDB-lite"/>
    </source>
</evidence>
<comment type="caution">
    <text evidence="2">The sequence shown here is derived from an EMBL/GenBank/DDBJ whole genome shotgun (WGS) entry which is preliminary data.</text>
</comment>
<dbReference type="Proteomes" id="UP000325313">
    <property type="component" value="Unassembled WGS sequence"/>
</dbReference>
<feature type="region of interest" description="Disordered" evidence="1">
    <location>
        <begin position="1"/>
        <end position="28"/>
    </location>
</feature>
<accession>A0A5B0PPF6</accession>
<dbReference type="EMBL" id="VDEP01000338">
    <property type="protein sequence ID" value="KAA1102398.1"/>
    <property type="molecule type" value="Genomic_DNA"/>
</dbReference>
<gene>
    <name evidence="2" type="ORF">PGTUg99_032833</name>
</gene>
<protein>
    <submittedName>
        <fullName evidence="2">Uncharacterized protein</fullName>
    </submittedName>
</protein>
<feature type="compositionally biased region" description="Polar residues" evidence="1">
    <location>
        <begin position="1"/>
        <end position="16"/>
    </location>
</feature>
<sequence>MPPEQQSPSMQLQPGTESDRRSDGSRDWNSIFWTGMNDTLSKLISPTDSPPNTTAHCHIGSYLSRPNWTHFITILRASQ</sequence>
<proteinExistence type="predicted"/>
<evidence type="ECO:0000313" key="3">
    <source>
        <dbReference type="Proteomes" id="UP000325313"/>
    </source>
</evidence>